<dbReference type="OrthoDB" id="9775557at2"/>
<dbReference type="Proteomes" id="UP000184196">
    <property type="component" value="Unassembled WGS sequence"/>
</dbReference>
<keyword evidence="4" id="KW-1185">Reference proteome</keyword>
<protein>
    <submittedName>
        <fullName evidence="3">Pimeloyl-ACP methyl ester carboxylesterase</fullName>
    </submittedName>
</protein>
<feature type="domain" description="AB hydrolase-1" evidence="2">
    <location>
        <begin position="27"/>
        <end position="246"/>
    </location>
</feature>
<dbReference type="EMBL" id="FQUW01000045">
    <property type="protein sequence ID" value="SHF62730.1"/>
    <property type="molecule type" value="Genomic_DNA"/>
</dbReference>
<dbReference type="AlphaFoldDB" id="A0A1M5D776"/>
<dbReference type="Gene3D" id="3.40.50.1820">
    <property type="entry name" value="alpha/beta hydrolase"/>
    <property type="match status" value="1"/>
</dbReference>
<dbReference type="PANTHER" id="PTHR43798:SF31">
    <property type="entry name" value="AB HYDROLASE SUPERFAMILY PROTEIN YCLE"/>
    <property type="match status" value="1"/>
</dbReference>
<proteinExistence type="predicted"/>
<dbReference type="Pfam" id="PF12697">
    <property type="entry name" value="Abhydrolase_6"/>
    <property type="match status" value="1"/>
</dbReference>
<dbReference type="PANTHER" id="PTHR43798">
    <property type="entry name" value="MONOACYLGLYCEROL LIPASE"/>
    <property type="match status" value="1"/>
</dbReference>
<evidence type="ECO:0000313" key="3">
    <source>
        <dbReference type="EMBL" id="SHF62730.1"/>
    </source>
</evidence>
<dbReference type="InterPro" id="IPR029058">
    <property type="entry name" value="AB_hydrolase_fold"/>
</dbReference>
<gene>
    <name evidence="3" type="ORF">SAMN02745218_02739</name>
</gene>
<dbReference type="RefSeq" id="WP_027357417.1">
    <property type="nucleotide sequence ID" value="NZ_FQUW01000045.1"/>
</dbReference>
<dbReference type="GO" id="GO:0016020">
    <property type="term" value="C:membrane"/>
    <property type="evidence" value="ECO:0007669"/>
    <property type="project" value="TreeGrafter"/>
</dbReference>
<dbReference type="PRINTS" id="PR00111">
    <property type="entry name" value="ABHYDROLASE"/>
</dbReference>
<reference evidence="4" key="1">
    <citation type="submission" date="2016-11" db="EMBL/GenBank/DDBJ databases">
        <authorList>
            <person name="Varghese N."/>
            <person name="Submissions S."/>
        </authorList>
    </citation>
    <scope>NUCLEOTIDE SEQUENCE [LARGE SCALE GENOMIC DNA]</scope>
    <source>
        <strain evidence="4">DSM 11792</strain>
    </source>
</reference>
<keyword evidence="1" id="KW-0378">Hydrolase</keyword>
<dbReference type="InterPro" id="IPR050266">
    <property type="entry name" value="AB_hydrolase_sf"/>
</dbReference>
<name>A0A1M5D776_9FIRM</name>
<dbReference type="SUPFAM" id="SSF53474">
    <property type="entry name" value="alpha/beta-Hydrolases"/>
    <property type="match status" value="1"/>
</dbReference>
<sequence length="258" mass="28847">MPFITIDSLNYYYSAEMPKDKEPKQTILFVHGAGGSHRHWLYQLNGLKENYMVLAVDLPGHGQSQGEAYDNITAYRQFINAFTEKLIGHRFILAGHSMGGAITLDFARSYPEKLAGMILIGTGARLRVLPAILETLQQGKYYTDLIQLAYSKDAPASLLEAARREMESVPPKVYLADFTACNGFDLMDMLPLIKVPSLVISADQDMLTPVKYGEFLQRNLPLARLEIIQGAGHMMMLEKPGEINAAINRFIENILHVV</sequence>
<organism evidence="3 4">
    <name type="scientific">Desulfofundulus australicus DSM 11792</name>
    <dbReference type="NCBI Taxonomy" id="1121425"/>
    <lineage>
        <taxon>Bacteria</taxon>
        <taxon>Bacillati</taxon>
        <taxon>Bacillota</taxon>
        <taxon>Clostridia</taxon>
        <taxon>Eubacteriales</taxon>
        <taxon>Peptococcaceae</taxon>
        <taxon>Desulfofundulus</taxon>
    </lineage>
</organism>
<dbReference type="InterPro" id="IPR000073">
    <property type="entry name" value="AB_hydrolase_1"/>
</dbReference>
<evidence type="ECO:0000256" key="1">
    <source>
        <dbReference type="ARBA" id="ARBA00022801"/>
    </source>
</evidence>
<accession>A0A1M5D776</accession>
<evidence type="ECO:0000259" key="2">
    <source>
        <dbReference type="Pfam" id="PF12697"/>
    </source>
</evidence>
<evidence type="ECO:0000313" key="4">
    <source>
        <dbReference type="Proteomes" id="UP000184196"/>
    </source>
</evidence>
<dbReference type="GO" id="GO:0016787">
    <property type="term" value="F:hydrolase activity"/>
    <property type="evidence" value="ECO:0007669"/>
    <property type="project" value="UniProtKB-KW"/>
</dbReference>